<dbReference type="GO" id="GO:0016491">
    <property type="term" value="F:oxidoreductase activity"/>
    <property type="evidence" value="ECO:0007669"/>
    <property type="project" value="UniProtKB-KW"/>
</dbReference>
<feature type="transmembrane region" description="Helical" evidence="11">
    <location>
        <begin position="175"/>
        <end position="196"/>
    </location>
</feature>
<feature type="region of interest" description="Disordered" evidence="10">
    <location>
        <begin position="1"/>
        <end position="39"/>
    </location>
</feature>
<feature type="transmembrane region" description="Helical" evidence="11">
    <location>
        <begin position="226"/>
        <end position="246"/>
    </location>
</feature>
<evidence type="ECO:0000256" key="7">
    <source>
        <dbReference type="ARBA" id="ARBA00023136"/>
    </source>
</evidence>
<dbReference type="Pfam" id="PF07884">
    <property type="entry name" value="VKOR"/>
    <property type="match status" value="1"/>
</dbReference>
<sequence>MNEATSPTARGGDGPRDAVGTVDGAAHDELEGDGWEDDLLDDAVDEDPDLLRPAPAAWRRRTAIEMAVSGAIGLYTSFVLSIEAVILAGDADAKLGCSLNAVINCATVAKTWQASLFGFPNAFLGIAAEAVVLTMAVALIGGVVFPRWYMRAAEVVYTAGLLFAWWLFYEAYTDIKALCPWCLLITVTTTLVWAGLTRINVRDGHLTLPGRWGPAARRFVAAGNDWFVTVAVLVALAAVVFFGYGWSLL</sequence>
<dbReference type="Proteomes" id="UP000008460">
    <property type="component" value="Chromosome"/>
</dbReference>
<evidence type="ECO:0000313" key="14">
    <source>
        <dbReference type="Proteomes" id="UP000008460"/>
    </source>
</evidence>
<dbReference type="GO" id="GO:0048038">
    <property type="term" value="F:quinone binding"/>
    <property type="evidence" value="ECO:0007669"/>
    <property type="project" value="UniProtKB-KW"/>
</dbReference>
<dbReference type="Gene3D" id="1.20.1440.130">
    <property type="entry name" value="VKOR domain"/>
    <property type="match status" value="1"/>
</dbReference>
<evidence type="ECO:0000256" key="4">
    <source>
        <dbReference type="ARBA" id="ARBA00022719"/>
    </source>
</evidence>
<evidence type="ECO:0000256" key="2">
    <source>
        <dbReference type="ARBA" id="ARBA00006214"/>
    </source>
</evidence>
<feature type="transmembrane region" description="Helical" evidence="11">
    <location>
        <begin position="152"/>
        <end position="169"/>
    </location>
</feature>
<keyword evidence="4" id="KW-0874">Quinone</keyword>
<dbReference type="InterPro" id="IPR012932">
    <property type="entry name" value="VKOR"/>
</dbReference>
<feature type="compositionally biased region" description="Acidic residues" evidence="10">
    <location>
        <begin position="30"/>
        <end position="39"/>
    </location>
</feature>
<keyword evidence="5 11" id="KW-1133">Transmembrane helix</keyword>
<dbReference type="SMART" id="SM00756">
    <property type="entry name" value="VKc"/>
    <property type="match status" value="1"/>
</dbReference>
<dbReference type="eggNOG" id="COG4243">
    <property type="taxonomic scope" value="Bacteria"/>
</dbReference>
<accession>F4H805</accession>
<keyword evidence="9" id="KW-0676">Redox-active center</keyword>
<dbReference type="InterPro" id="IPR041714">
    <property type="entry name" value="VKOR_Actinobacteria"/>
</dbReference>
<keyword evidence="6" id="KW-0560">Oxidoreductase</keyword>
<evidence type="ECO:0000256" key="1">
    <source>
        <dbReference type="ARBA" id="ARBA00004141"/>
    </source>
</evidence>
<keyword evidence="3 11" id="KW-0812">Transmembrane</keyword>
<keyword evidence="7 11" id="KW-0472">Membrane</keyword>
<name>F4H805_CELFA</name>
<evidence type="ECO:0000256" key="11">
    <source>
        <dbReference type="SAM" id="Phobius"/>
    </source>
</evidence>
<comment type="subcellular location">
    <subcellularLocation>
        <location evidence="1">Membrane</location>
        <topology evidence="1">Multi-pass membrane protein</topology>
    </subcellularLocation>
</comment>
<keyword evidence="8" id="KW-1015">Disulfide bond</keyword>
<gene>
    <name evidence="13" type="ordered locus">Celf_2844</name>
</gene>
<dbReference type="AlphaFoldDB" id="F4H805"/>
<dbReference type="GO" id="GO:0016020">
    <property type="term" value="C:membrane"/>
    <property type="evidence" value="ECO:0007669"/>
    <property type="project" value="UniProtKB-SubCell"/>
</dbReference>
<evidence type="ECO:0000256" key="9">
    <source>
        <dbReference type="ARBA" id="ARBA00023284"/>
    </source>
</evidence>
<dbReference type="InterPro" id="IPR038354">
    <property type="entry name" value="VKOR_sf"/>
</dbReference>
<evidence type="ECO:0000256" key="10">
    <source>
        <dbReference type="SAM" id="MobiDB-lite"/>
    </source>
</evidence>
<dbReference type="HOGENOM" id="CLU_082938_1_0_11"/>
<dbReference type="EMBL" id="CP002666">
    <property type="protein sequence ID" value="AEE46966.1"/>
    <property type="molecule type" value="Genomic_DNA"/>
</dbReference>
<evidence type="ECO:0000256" key="5">
    <source>
        <dbReference type="ARBA" id="ARBA00022989"/>
    </source>
</evidence>
<comment type="similarity">
    <text evidence="2">Belongs to the VKOR family.</text>
</comment>
<keyword evidence="14" id="KW-1185">Reference proteome</keyword>
<evidence type="ECO:0000256" key="8">
    <source>
        <dbReference type="ARBA" id="ARBA00023157"/>
    </source>
</evidence>
<protein>
    <submittedName>
        <fullName evidence="13">Vitamin K epoxide reductase</fullName>
    </submittedName>
</protein>
<evidence type="ECO:0000256" key="6">
    <source>
        <dbReference type="ARBA" id="ARBA00023002"/>
    </source>
</evidence>
<dbReference type="KEGG" id="cfi:Celf_2844"/>
<evidence type="ECO:0000256" key="3">
    <source>
        <dbReference type="ARBA" id="ARBA00022692"/>
    </source>
</evidence>
<evidence type="ECO:0000259" key="12">
    <source>
        <dbReference type="SMART" id="SM00756"/>
    </source>
</evidence>
<proteinExistence type="inferred from homology"/>
<organism evidence="13 14">
    <name type="scientific">Cellulomonas fimi (strain ATCC 484 / DSM 20113 / JCM 1341 / CCUG 24087 / LMG 16345 / NBRC 15513 / NCIMB 8980 / NCTC 7547 / NRS-133)</name>
    <dbReference type="NCBI Taxonomy" id="590998"/>
    <lineage>
        <taxon>Bacteria</taxon>
        <taxon>Bacillati</taxon>
        <taxon>Actinomycetota</taxon>
        <taxon>Actinomycetes</taxon>
        <taxon>Micrococcales</taxon>
        <taxon>Cellulomonadaceae</taxon>
        <taxon>Cellulomonas</taxon>
    </lineage>
</organism>
<dbReference type="STRING" id="590998.Celf_2844"/>
<feature type="domain" description="Vitamin K epoxide reductase" evidence="12">
    <location>
        <begin position="59"/>
        <end position="200"/>
    </location>
</feature>
<feature type="transmembrane region" description="Helical" evidence="11">
    <location>
        <begin position="122"/>
        <end position="145"/>
    </location>
</feature>
<reference evidence="13 14" key="1">
    <citation type="submission" date="2011-04" db="EMBL/GenBank/DDBJ databases">
        <title>Complete sequence of Cellulomonas fimi ATCC 484.</title>
        <authorList>
            <consortium name="US DOE Joint Genome Institute"/>
            <person name="Lucas S."/>
            <person name="Han J."/>
            <person name="Lapidus A."/>
            <person name="Cheng J.-F."/>
            <person name="Goodwin L."/>
            <person name="Pitluck S."/>
            <person name="Peters L."/>
            <person name="Chertkov O."/>
            <person name="Detter J.C."/>
            <person name="Han C."/>
            <person name="Tapia R."/>
            <person name="Land M."/>
            <person name="Hauser L."/>
            <person name="Kyrpides N."/>
            <person name="Ivanova N."/>
            <person name="Ovchinnikova G."/>
            <person name="Pagani I."/>
            <person name="Mead D."/>
            <person name="Brumm P."/>
            <person name="Woyke T."/>
        </authorList>
    </citation>
    <scope>NUCLEOTIDE SEQUENCE [LARGE SCALE GENOMIC DNA]</scope>
    <source>
        <strain evidence="14">ATCC 484 / DSM 20113 / JCM 1341 / NBRC 15513 / NCIMB 8980 / NCTC 7547</strain>
    </source>
</reference>
<feature type="transmembrane region" description="Helical" evidence="11">
    <location>
        <begin position="67"/>
        <end position="89"/>
    </location>
</feature>
<dbReference type="RefSeq" id="WP_013771992.1">
    <property type="nucleotide sequence ID" value="NC_015514.1"/>
</dbReference>
<dbReference type="CDD" id="cd12922">
    <property type="entry name" value="VKOR_5"/>
    <property type="match status" value="1"/>
</dbReference>
<evidence type="ECO:0000313" key="13">
    <source>
        <dbReference type="EMBL" id="AEE46966.1"/>
    </source>
</evidence>